<gene>
    <name evidence="2" type="ORF">MBJ925_LOCUS11994</name>
</gene>
<reference evidence="2" key="1">
    <citation type="submission" date="2021-02" db="EMBL/GenBank/DDBJ databases">
        <authorList>
            <person name="Nowell W R."/>
        </authorList>
    </citation>
    <scope>NUCLEOTIDE SEQUENCE</scope>
</reference>
<comment type="caution">
    <text evidence="2">The sequence shown here is derived from an EMBL/GenBank/DDBJ whole genome shotgun (WGS) entry which is preliminary data.</text>
</comment>
<feature type="transmembrane region" description="Helical" evidence="1">
    <location>
        <begin position="6"/>
        <end position="26"/>
    </location>
</feature>
<dbReference type="AlphaFoldDB" id="A0A816P6L1"/>
<accession>A0A816P6L1</accession>
<keyword evidence="1" id="KW-0472">Membrane</keyword>
<evidence type="ECO:0000313" key="2">
    <source>
        <dbReference type="EMBL" id="CAF2045219.1"/>
    </source>
</evidence>
<dbReference type="Proteomes" id="UP000663824">
    <property type="component" value="Unassembled WGS sequence"/>
</dbReference>
<feature type="non-terminal residue" evidence="2">
    <location>
        <position position="1"/>
    </location>
</feature>
<organism evidence="2 3">
    <name type="scientific">Rotaria magnacalcarata</name>
    <dbReference type="NCBI Taxonomy" id="392030"/>
    <lineage>
        <taxon>Eukaryota</taxon>
        <taxon>Metazoa</taxon>
        <taxon>Spiralia</taxon>
        <taxon>Gnathifera</taxon>
        <taxon>Rotifera</taxon>
        <taxon>Eurotatoria</taxon>
        <taxon>Bdelloidea</taxon>
        <taxon>Philodinida</taxon>
        <taxon>Philodinidae</taxon>
        <taxon>Rotaria</taxon>
    </lineage>
</organism>
<keyword evidence="1" id="KW-1133">Transmembrane helix</keyword>
<dbReference type="EMBL" id="CAJNRE010005457">
    <property type="protein sequence ID" value="CAF2045219.1"/>
    <property type="molecule type" value="Genomic_DNA"/>
</dbReference>
<evidence type="ECO:0000313" key="3">
    <source>
        <dbReference type="Proteomes" id="UP000663824"/>
    </source>
</evidence>
<protein>
    <submittedName>
        <fullName evidence="2">Uncharacterized protein</fullName>
    </submittedName>
</protein>
<name>A0A816P6L1_9BILA</name>
<keyword evidence="1" id="KW-0812">Transmembrane</keyword>
<evidence type="ECO:0000256" key="1">
    <source>
        <dbReference type="SAM" id="Phobius"/>
    </source>
</evidence>
<sequence length="35" mass="4015">MTNWMLNFGLVFETVLAAALCYTPYLDKGLNMYPL</sequence>
<proteinExistence type="predicted"/>
<dbReference type="Gene3D" id="1.20.1110.10">
    <property type="entry name" value="Calcium-transporting ATPase, transmembrane domain"/>
    <property type="match status" value="1"/>
</dbReference>